<accession>A0A382GGW2</accession>
<evidence type="ECO:0000313" key="1">
    <source>
        <dbReference type="EMBL" id="SVB74015.1"/>
    </source>
</evidence>
<dbReference type="AlphaFoldDB" id="A0A382GGW2"/>
<reference evidence="1" key="1">
    <citation type="submission" date="2018-05" db="EMBL/GenBank/DDBJ databases">
        <authorList>
            <person name="Lanie J.A."/>
            <person name="Ng W.-L."/>
            <person name="Kazmierczak K.M."/>
            <person name="Andrzejewski T.M."/>
            <person name="Davidsen T.M."/>
            <person name="Wayne K.J."/>
            <person name="Tettelin H."/>
            <person name="Glass J.I."/>
            <person name="Rusch D."/>
            <person name="Podicherti R."/>
            <person name="Tsui H.-C.T."/>
            <person name="Winkler M.E."/>
        </authorList>
    </citation>
    <scope>NUCLEOTIDE SEQUENCE</scope>
</reference>
<organism evidence="1">
    <name type="scientific">marine metagenome</name>
    <dbReference type="NCBI Taxonomy" id="408172"/>
    <lineage>
        <taxon>unclassified sequences</taxon>
        <taxon>metagenomes</taxon>
        <taxon>ecological metagenomes</taxon>
    </lineage>
</organism>
<gene>
    <name evidence="1" type="ORF">METZ01_LOCUS226869</name>
</gene>
<name>A0A382GGW2_9ZZZZ</name>
<proteinExistence type="predicted"/>
<sequence length="34" mass="3796">MKNIYSGQEASSFKTLMPKAFDIVASKVIMTDPF</sequence>
<dbReference type="EMBL" id="UINC01055299">
    <property type="protein sequence ID" value="SVB74015.1"/>
    <property type="molecule type" value="Genomic_DNA"/>
</dbReference>
<protein>
    <submittedName>
        <fullName evidence="1">Uncharacterized protein</fullName>
    </submittedName>
</protein>